<dbReference type="Proteomes" id="UP000735302">
    <property type="component" value="Unassembled WGS sequence"/>
</dbReference>
<proteinExistence type="predicted"/>
<gene>
    <name evidence="1" type="ORF">PoB_001278200</name>
</gene>
<keyword evidence="2" id="KW-1185">Reference proteome</keyword>
<name>A0AAV3YUX6_9GAST</name>
<reference evidence="1 2" key="1">
    <citation type="journal article" date="2021" name="Elife">
        <title>Chloroplast acquisition without the gene transfer in kleptoplastic sea slugs, Plakobranchus ocellatus.</title>
        <authorList>
            <person name="Maeda T."/>
            <person name="Takahashi S."/>
            <person name="Yoshida T."/>
            <person name="Shimamura S."/>
            <person name="Takaki Y."/>
            <person name="Nagai Y."/>
            <person name="Toyoda A."/>
            <person name="Suzuki Y."/>
            <person name="Arimoto A."/>
            <person name="Ishii H."/>
            <person name="Satoh N."/>
            <person name="Nishiyama T."/>
            <person name="Hasebe M."/>
            <person name="Maruyama T."/>
            <person name="Minagawa J."/>
            <person name="Obokata J."/>
            <person name="Shigenobu S."/>
        </authorList>
    </citation>
    <scope>NUCLEOTIDE SEQUENCE [LARGE SCALE GENOMIC DNA]</scope>
</reference>
<organism evidence="1 2">
    <name type="scientific">Plakobranchus ocellatus</name>
    <dbReference type="NCBI Taxonomy" id="259542"/>
    <lineage>
        <taxon>Eukaryota</taxon>
        <taxon>Metazoa</taxon>
        <taxon>Spiralia</taxon>
        <taxon>Lophotrochozoa</taxon>
        <taxon>Mollusca</taxon>
        <taxon>Gastropoda</taxon>
        <taxon>Heterobranchia</taxon>
        <taxon>Euthyneura</taxon>
        <taxon>Panpulmonata</taxon>
        <taxon>Sacoglossa</taxon>
        <taxon>Placobranchoidea</taxon>
        <taxon>Plakobranchidae</taxon>
        <taxon>Plakobranchus</taxon>
    </lineage>
</organism>
<sequence length="91" mass="10592">MLSACPEDGQYTLPFDYCFILAEPPFITISRLQQHSIEILHTSLTSDHHRQDLLTSDHCAMECEWLLKLIWTTCRIRGQSPYFLNLARPNV</sequence>
<protein>
    <submittedName>
        <fullName evidence="1">Uncharacterized protein</fullName>
    </submittedName>
</protein>
<accession>A0AAV3YUX6</accession>
<dbReference type="AlphaFoldDB" id="A0AAV3YUX6"/>
<dbReference type="EMBL" id="BLXT01001503">
    <property type="protein sequence ID" value="GFN86276.1"/>
    <property type="molecule type" value="Genomic_DNA"/>
</dbReference>
<comment type="caution">
    <text evidence="1">The sequence shown here is derived from an EMBL/GenBank/DDBJ whole genome shotgun (WGS) entry which is preliminary data.</text>
</comment>
<evidence type="ECO:0000313" key="2">
    <source>
        <dbReference type="Proteomes" id="UP000735302"/>
    </source>
</evidence>
<evidence type="ECO:0000313" key="1">
    <source>
        <dbReference type="EMBL" id="GFN86276.1"/>
    </source>
</evidence>